<evidence type="ECO:0000313" key="3">
    <source>
        <dbReference type="Proteomes" id="UP001429564"/>
    </source>
</evidence>
<gene>
    <name evidence="2" type="ORF">DL239_14730</name>
</gene>
<evidence type="ECO:0000313" key="2">
    <source>
        <dbReference type="EMBL" id="NIZ62231.1"/>
    </source>
</evidence>
<dbReference type="EMBL" id="QHLQ01000015">
    <property type="protein sequence ID" value="NIZ62231.1"/>
    <property type="molecule type" value="Genomic_DNA"/>
</dbReference>
<dbReference type="InterPro" id="IPR036390">
    <property type="entry name" value="WH_DNA-bd_sf"/>
</dbReference>
<keyword evidence="3" id="KW-1185">Reference proteome</keyword>
<reference evidence="2 3" key="1">
    <citation type="submission" date="2018-05" db="EMBL/GenBank/DDBJ databases">
        <authorList>
            <person name="Zhang Y.-J."/>
        </authorList>
    </citation>
    <scope>NUCLEOTIDE SEQUENCE [LARGE SCALE GENOMIC DNA]</scope>
    <source>
        <strain evidence="2 3">CY04</strain>
    </source>
</reference>
<feature type="compositionally biased region" description="Basic and acidic residues" evidence="1">
    <location>
        <begin position="123"/>
        <end position="133"/>
    </location>
</feature>
<dbReference type="SUPFAM" id="SSF46785">
    <property type="entry name" value="Winged helix' DNA-binding domain"/>
    <property type="match status" value="1"/>
</dbReference>
<evidence type="ECO:0000256" key="1">
    <source>
        <dbReference type="SAM" id="MobiDB-lite"/>
    </source>
</evidence>
<feature type="region of interest" description="Disordered" evidence="1">
    <location>
        <begin position="107"/>
        <end position="148"/>
    </location>
</feature>
<organism evidence="2 3">
    <name type="scientific">Parasedimentitalea denitrificans</name>
    <dbReference type="NCBI Taxonomy" id="2211118"/>
    <lineage>
        <taxon>Bacteria</taxon>
        <taxon>Pseudomonadati</taxon>
        <taxon>Pseudomonadota</taxon>
        <taxon>Alphaproteobacteria</taxon>
        <taxon>Rhodobacterales</taxon>
        <taxon>Paracoccaceae</taxon>
        <taxon>Parasedimentitalea</taxon>
    </lineage>
</organism>
<dbReference type="RefSeq" id="WP_167684858.1">
    <property type="nucleotide sequence ID" value="NZ_QHLQ01000015.1"/>
</dbReference>
<feature type="compositionally biased region" description="Polar residues" evidence="1">
    <location>
        <begin position="108"/>
        <end position="120"/>
    </location>
</feature>
<comment type="caution">
    <text evidence="2">The sequence shown here is derived from an EMBL/GenBank/DDBJ whole genome shotgun (WGS) entry which is preliminary data.</text>
</comment>
<sequence length="148" mass="16664">MARNRYKPRGKRSDEGQYINLPYAMIKSPAWRSLSGSAIKVWFELHARFSGGNNGRIHLSMNEAAQILGLGKATVQRAFVELEAKGFIVLEVPGNWYSRRAHDWRLTTKPTQASTGNKAATNDWRDWRPEKTKRGSGTDPSAIRVVPP</sequence>
<protein>
    <submittedName>
        <fullName evidence="2">Helix-turn-helix domain-containing protein</fullName>
    </submittedName>
</protein>
<dbReference type="Proteomes" id="UP001429564">
    <property type="component" value="Unassembled WGS sequence"/>
</dbReference>
<accession>A0ABX0W9A4</accession>
<name>A0ABX0W9A4_9RHOB</name>
<proteinExistence type="predicted"/>